<gene>
    <name evidence="4" type="ORF">KUM34_000680</name>
</gene>
<protein>
    <submittedName>
        <fullName evidence="4">DUF4328 domain-containing protein</fullName>
    </submittedName>
</protein>
<keyword evidence="2" id="KW-0812">Transmembrane</keyword>
<dbReference type="Pfam" id="PF14219">
    <property type="entry name" value="DUF4328"/>
    <property type="match status" value="1"/>
</dbReference>
<evidence type="ECO:0000313" key="5">
    <source>
        <dbReference type="Proteomes" id="UP001162740"/>
    </source>
</evidence>
<evidence type="ECO:0000313" key="4">
    <source>
        <dbReference type="EMBL" id="UZF45267.1"/>
    </source>
</evidence>
<evidence type="ECO:0000256" key="1">
    <source>
        <dbReference type="SAM" id="MobiDB-lite"/>
    </source>
</evidence>
<feature type="compositionally biased region" description="Low complexity" evidence="1">
    <location>
        <begin position="306"/>
        <end position="319"/>
    </location>
</feature>
<feature type="transmembrane region" description="Helical" evidence="2">
    <location>
        <begin position="196"/>
        <end position="218"/>
    </location>
</feature>
<dbReference type="RefSeq" id="WP_229579937.1">
    <property type="nucleotide sequence ID" value="NZ_CP083974.1"/>
</dbReference>
<reference evidence="4 5" key="1">
    <citation type="journal article" date="2021" name="Front. Microbiol.">
        <title>Bacterial Transformation of Aromatic Monomers in Softwood Black Liquor.</title>
        <authorList>
            <person name="Navas L.E."/>
            <person name="Dexter G."/>
            <person name="Liu J."/>
            <person name="Levy-Booth D."/>
            <person name="Cho M."/>
            <person name="Jang S.K."/>
            <person name="Mansfield S.D."/>
            <person name="Renneckar S."/>
            <person name="Mohn W.W."/>
            <person name="Eltis L.D."/>
        </authorList>
    </citation>
    <scope>NUCLEOTIDE SEQUENCE [LARGE SCALE GENOMIC DNA]</scope>
    <source>
        <strain evidence="4 5">GD02</strain>
    </source>
</reference>
<feature type="transmembrane region" description="Helical" evidence="2">
    <location>
        <begin position="260"/>
        <end position="282"/>
    </location>
</feature>
<feature type="transmembrane region" description="Helical" evidence="2">
    <location>
        <begin position="151"/>
        <end position="175"/>
    </location>
</feature>
<feature type="region of interest" description="Disordered" evidence="1">
    <location>
        <begin position="302"/>
        <end position="354"/>
    </location>
</feature>
<name>A0AA46WXC7_RHORH</name>
<sequence>MSAYQICVRCENRWPVTYQPRQWCPACRGVLLSPVAPDGSVPPSRRNFRWVARPAGGAPTTEPTSPAHERPAAETPSYREMPLWGLLDPLPDEDVEPDRTETAADLAPTLLVGTAVVFGLAALAEAVRYGVLLYNRTRLVDPLVLAVSDAAVWATQVVGPVVALAAAVASGLRLVDLRRHIYAERGLAESRSPLSILAGLVVPGLNLAMPGVFLTEIADRDPRLLRAIRTWWVLWVVNGVLVVALLAWRQRDTLQARADGVLLTAVLAALGAVVALSTLHVLRLFDGADLWGRPLRRHRLTHATGPASSPIAPIVPAAVREQQQAREEPDDAPEEPAGAAERADDEERAEAVAP</sequence>
<feature type="region of interest" description="Disordered" evidence="1">
    <location>
        <begin position="53"/>
        <end position="76"/>
    </location>
</feature>
<evidence type="ECO:0000256" key="2">
    <source>
        <dbReference type="SAM" id="Phobius"/>
    </source>
</evidence>
<evidence type="ECO:0000259" key="3">
    <source>
        <dbReference type="Pfam" id="PF14219"/>
    </source>
</evidence>
<keyword evidence="2" id="KW-0472">Membrane</keyword>
<accession>A0AA46WXC7</accession>
<dbReference type="AlphaFoldDB" id="A0AA46WXC7"/>
<dbReference type="InterPro" id="IPR025565">
    <property type="entry name" value="DUF4328"/>
</dbReference>
<dbReference type="Proteomes" id="UP001162740">
    <property type="component" value="Chromosome"/>
</dbReference>
<feature type="transmembrane region" description="Helical" evidence="2">
    <location>
        <begin position="109"/>
        <end position="131"/>
    </location>
</feature>
<organism evidence="4 5">
    <name type="scientific">Rhodococcus rhodochrous</name>
    <dbReference type="NCBI Taxonomy" id="1829"/>
    <lineage>
        <taxon>Bacteria</taxon>
        <taxon>Bacillati</taxon>
        <taxon>Actinomycetota</taxon>
        <taxon>Actinomycetes</taxon>
        <taxon>Mycobacteriales</taxon>
        <taxon>Nocardiaceae</taxon>
        <taxon>Rhodococcus</taxon>
    </lineage>
</organism>
<feature type="transmembrane region" description="Helical" evidence="2">
    <location>
        <begin position="230"/>
        <end position="248"/>
    </location>
</feature>
<proteinExistence type="predicted"/>
<keyword evidence="2" id="KW-1133">Transmembrane helix</keyword>
<dbReference type="EMBL" id="CP083974">
    <property type="protein sequence ID" value="UZF45267.1"/>
    <property type="molecule type" value="Genomic_DNA"/>
</dbReference>
<feature type="domain" description="DUF4328" evidence="3">
    <location>
        <begin position="136"/>
        <end position="286"/>
    </location>
</feature>